<evidence type="ECO:0000313" key="2">
    <source>
        <dbReference type="EMBL" id="KAG0714748.1"/>
    </source>
</evidence>
<sequence length="314" mass="34631">MNDCVDDTTPLLQPFVRGSSQRTTVRWCRPSLEACTHTPKHVPSCKPPLPPRPSESRHRSAPLRRSVSVTEGREVDASDVPHWSLAVSQDVRDGGRGEGWRPPSAIPTLHRGYSSSSAEDGASLHQSDAQGQVHGGSEGCYPRNGYQFASMPRRRLTPPASPDTRWSGFATFRRRPPSPSPSRRPAPQTEDRTSARSENSNYSKPSNSVENSFIRRLCTRTGRSQTPPPPCSSPLLSPVTYKRDISSNTQSPGTFRRYGSVPMKKSEPPPQQMLGDLGRSRSFRYPGRYSALTSQLPVLSHAHTHMKDTSPGLP</sequence>
<dbReference type="AlphaFoldDB" id="A0A8J4XW33"/>
<dbReference type="Proteomes" id="UP000770661">
    <property type="component" value="Unassembled WGS sequence"/>
</dbReference>
<accession>A0A8J4XW33</accession>
<gene>
    <name evidence="2" type="ORF">GWK47_013544</name>
</gene>
<comment type="caution">
    <text evidence="2">The sequence shown here is derived from an EMBL/GenBank/DDBJ whole genome shotgun (WGS) entry which is preliminary data.</text>
</comment>
<feature type="region of interest" description="Disordered" evidence="1">
    <location>
        <begin position="37"/>
        <end position="281"/>
    </location>
</feature>
<evidence type="ECO:0000313" key="3">
    <source>
        <dbReference type="Proteomes" id="UP000770661"/>
    </source>
</evidence>
<evidence type="ECO:0000256" key="1">
    <source>
        <dbReference type="SAM" id="MobiDB-lite"/>
    </source>
</evidence>
<proteinExistence type="predicted"/>
<protein>
    <submittedName>
        <fullName evidence="2">Uncharacterized protein</fullName>
    </submittedName>
</protein>
<keyword evidence="3" id="KW-1185">Reference proteome</keyword>
<name>A0A8J4XW33_CHIOP</name>
<feature type="compositionally biased region" description="Basic and acidic residues" evidence="1">
    <location>
        <begin position="90"/>
        <end position="99"/>
    </location>
</feature>
<dbReference type="EMBL" id="JACEEZ010020285">
    <property type="protein sequence ID" value="KAG0714748.1"/>
    <property type="molecule type" value="Genomic_DNA"/>
</dbReference>
<feature type="compositionally biased region" description="Polar residues" evidence="1">
    <location>
        <begin position="196"/>
        <end position="211"/>
    </location>
</feature>
<reference evidence="2" key="1">
    <citation type="submission" date="2020-07" db="EMBL/GenBank/DDBJ databases">
        <title>The High-quality genome of the commercially important snow crab, Chionoecetes opilio.</title>
        <authorList>
            <person name="Jeong J.-H."/>
            <person name="Ryu S."/>
        </authorList>
    </citation>
    <scope>NUCLEOTIDE SEQUENCE</scope>
    <source>
        <strain evidence="2">MADBK_172401_WGS</strain>
        <tissue evidence="2">Digestive gland</tissue>
    </source>
</reference>
<organism evidence="2 3">
    <name type="scientific">Chionoecetes opilio</name>
    <name type="common">Atlantic snow crab</name>
    <name type="synonym">Cancer opilio</name>
    <dbReference type="NCBI Taxonomy" id="41210"/>
    <lineage>
        <taxon>Eukaryota</taxon>
        <taxon>Metazoa</taxon>
        <taxon>Ecdysozoa</taxon>
        <taxon>Arthropoda</taxon>
        <taxon>Crustacea</taxon>
        <taxon>Multicrustacea</taxon>
        <taxon>Malacostraca</taxon>
        <taxon>Eumalacostraca</taxon>
        <taxon>Eucarida</taxon>
        <taxon>Decapoda</taxon>
        <taxon>Pleocyemata</taxon>
        <taxon>Brachyura</taxon>
        <taxon>Eubrachyura</taxon>
        <taxon>Majoidea</taxon>
        <taxon>Majidae</taxon>
        <taxon>Chionoecetes</taxon>
    </lineage>
</organism>
<feature type="compositionally biased region" description="Polar residues" evidence="1">
    <location>
        <begin position="113"/>
        <end position="130"/>
    </location>
</feature>